<dbReference type="InterPro" id="IPR020476">
    <property type="entry name" value="Nudix_hydrolase"/>
</dbReference>
<dbReference type="InterPro" id="IPR015797">
    <property type="entry name" value="NUDIX_hydrolase-like_dom_sf"/>
</dbReference>
<dbReference type="RefSeq" id="WP_099155416.1">
    <property type="nucleotide sequence ID" value="NZ_PDUD01000061.1"/>
</dbReference>
<evidence type="ECO:0000256" key="3">
    <source>
        <dbReference type="ARBA" id="ARBA00022801"/>
    </source>
</evidence>
<evidence type="ECO:0000256" key="4">
    <source>
        <dbReference type="RuleBase" id="RU003476"/>
    </source>
</evidence>
<dbReference type="CDD" id="cd03671">
    <property type="entry name" value="NUDIX_Ap4A_hydrolase_plant_like"/>
    <property type="match status" value="1"/>
</dbReference>
<dbReference type="PROSITE" id="PS00893">
    <property type="entry name" value="NUDIX_BOX"/>
    <property type="match status" value="1"/>
</dbReference>
<keyword evidence="7" id="KW-1185">Reference proteome</keyword>
<dbReference type="NCBIfam" id="NF001938">
    <property type="entry name" value="PRK00714.1-5"/>
    <property type="match status" value="1"/>
</dbReference>
<comment type="caution">
    <text evidence="6">The sequence shown here is derived from an EMBL/GenBank/DDBJ whole genome shotgun (WGS) entry which is preliminary data.</text>
</comment>
<evidence type="ECO:0000313" key="7">
    <source>
        <dbReference type="Proteomes" id="UP000223913"/>
    </source>
</evidence>
<reference evidence="6 7" key="1">
    <citation type="submission" date="2017-10" db="EMBL/GenBank/DDBJ databases">
        <title>The draft genome sequence of Lewinella nigricans NBRC 102662.</title>
        <authorList>
            <person name="Wang K."/>
        </authorList>
    </citation>
    <scope>NUCLEOTIDE SEQUENCE [LARGE SCALE GENOMIC DNA]</scope>
    <source>
        <strain evidence="6 7">NBRC 102662</strain>
    </source>
</reference>
<name>A0A2D0MYF7_FLAN2</name>
<evidence type="ECO:0000256" key="1">
    <source>
        <dbReference type="ARBA" id="ARBA00001936"/>
    </source>
</evidence>
<dbReference type="SUPFAM" id="SSF55811">
    <property type="entry name" value="Nudix"/>
    <property type="match status" value="1"/>
</dbReference>
<dbReference type="Pfam" id="PF00293">
    <property type="entry name" value="NUDIX"/>
    <property type="match status" value="1"/>
</dbReference>
<dbReference type="OrthoDB" id="9816289at2"/>
<comment type="cofactor">
    <cofactor evidence="1">
        <name>Mn(2+)</name>
        <dbReference type="ChEBI" id="CHEBI:29035"/>
    </cofactor>
</comment>
<accession>A0A2D0MYF7</accession>
<organism evidence="6 7">
    <name type="scientific">Flavilitoribacter nigricans (strain ATCC 23147 / DSM 23189 / NBRC 102662 / NCIMB 1420 / SS-2)</name>
    <name type="common">Lewinella nigricans</name>
    <dbReference type="NCBI Taxonomy" id="1122177"/>
    <lineage>
        <taxon>Bacteria</taxon>
        <taxon>Pseudomonadati</taxon>
        <taxon>Bacteroidota</taxon>
        <taxon>Saprospiria</taxon>
        <taxon>Saprospirales</taxon>
        <taxon>Lewinellaceae</taxon>
        <taxon>Flavilitoribacter</taxon>
    </lineage>
</organism>
<comment type="similarity">
    <text evidence="4">Belongs to the Nudix hydrolase family.</text>
</comment>
<feature type="domain" description="Nudix hydrolase" evidence="5">
    <location>
        <begin position="15"/>
        <end position="157"/>
    </location>
</feature>
<sequence>MASKNPLAEKDVDRYFRANAGVVVVNSQGQVLALERRRQQGAWQFPQGGVDPGEALLKTAERELEEETGLVTGRDIRFLSELPEWVGYELPEDWRSTKTGRGQVQRWFFFQVLDDNIQLDLENVKDKEFRDWKWMSMDDLLEIVVPFRRPVYQRLKHWLESTQND</sequence>
<dbReference type="PANTHER" id="PTHR43046:SF14">
    <property type="entry name" value="MUTT_NUDIX FAMILY PROTEIN"/>
    <property type="match status" value="1"/>
</dbReference>
<evidence type="ECO:0000313" key="6">
    <source>
        <dbReference type="EMBL" id="PHN01156.1"/>
    </source>
</evidence>
<dbReference type="Proteomes" id="UP000223913">
    <property type="component" value="Unassembled WGS sequence"/>
</dbReference>
<proteinExistence type="inferred from homology"/>
<dbReference type="PROSITE" id="PS51462">
    <property type="entry name" value="NUDIX"/>
    <property type="match status" value="1"/>
</dbReference>
<dbReference type="PRINTS" id="PR00502">
    <property type="entry name" value="NUDIXFAMILY"/>
</dbReference>
<dbReference type="InterPro" id="IPR022927">
    <property type="entry name" value="RppH"/>
</dbReference>
<comment type="cofactor">
    <cofactor evidence="2">
        <name>Mg(2+)</name>
        <dbReference type="ChEBI" id="CHEBI:18420"/>
    </cofactor>
</comment>
<keyword evidence="3 4" id="KW-0378">Hydrolase</keyword>
<dbReference type="AlphaFoldDB" id="A0A2D0MYF7"/>
<dbReference type="Gene3D" id="3.90.79.10">
    <property type="entry name" value="Nucleoside Triphosphate Pyrophosphohydrolase"/>
    <property type="match status" value="1"/>
</dbReference>
<dbReference type="InterPro" id="IPR000086">
    <property type="entry name" value="NUDIX_hydrolase_dom"/>
</dbReference>
<dbReference type="PANTHER" id="PTHR43046">
    <property type="entry name" value="GDP-MANNOSE MANNOSYL HYDROLASE"/>
    <property type="match status" value="1"/>
</dbReference>
<protein>
    <submittedName>
        <fullName evidence="6">RNA pyrophosphohydrolase</fullName>
    </submittedName>
</protein>
<evidence type="ECO:0000259" key="5">
    <source>
        <dbReference type="PROSITE" id="PS51462"/>
    </source>
</evidence>
<dbReference type="InterPro" id="IPR020084">
    <property type="entry name" value="NUDIX_hydrolase_CS"/>
</dbReference>
<dbReference type="EMBL" id="PDUD01000061">
    <property type="protein sequence ID" value="PHN01156.1"/>
    <property type="molecule type" value="Genomic_DNA"/>
</dbReference>
<gene>
    <name evidence="6" type="ORF">CRP01_38420</name>
</gene>
<dbReference type="GO" id="GO:0016462">
    <property type="term" value="F:pyrophosphatase activity"/>
    <property type="evidence" value="ECO:0007669"/>
    <property type="project" value="UniProtKB-ARBA"/>
</dbReference>
<evidence type="ECO:0000256" key="2">
    <source>
        <dbReference type="ARBA" id="ARBA00001946"/>
    </source>
</evidence>